<proteinExistence type="predicted"/>
<dbReference type="AlphaFoldDB" id="A0A0E3C856"/>
<comment type="caution">
    <text evidence="1">The sequence shown here is derived from an EMBL/GenBank/DDBJ whole genome shotgun (WGS) entry which is preliminary data.</text>
</comment>
<accession>A0A0E3C856</accession>
<evidence type="ECO:0000313" key="1">
    <source>
        <dbReference type="EMBL" id="KGH00393.1"/>
    </source>
</evidence>
<dbReference type="Proteomes" id="UP000029567">
    <property type="component" value="Unassembled WGS sequence"/>
</dbReference>
<organism evidence="1 2">
    <name type="scientific">Comamonas thiooxydans</name>
    <dbReference type="NCBI Taxonomy" id="363952"/>
    <lineage>
        <taxon>Bacteria</taxon>
        <taxon>Pseudomonadati</taxon>
        <taxon>Pseudomonadota</taxon>
        <taxon>Betaproteobacteria</taxon>
        <taxon>Burkholderiales</taxon>
        <taxon>Comamonadaceae</taxon>
        <taxon>Comamonas</taxon>
    </lineage>
</organism>
<evidence type="ECO:0000313" key="2">
    <source>
        <dbReference type="Proteomes" id="UP000029567"/>
    </source>
</evidence>
<reference evidence="1 2" key="1">
    <citation type="submission" date="2013-09" db="EMBL/GenBank/DDBJ databases">
        <title>High correlation between genotypes and phenotypes of environmental bacteria Comamonas testosteroni strains.</title>
        <authorList>
            <person name="Liu L."/>
            <person name="Zhu W."/>
            <person name="Xia X."/>
            <person name="Xu B."/>
            <person name="Luo M."/>
            <person name="Wang G."/>
        </authorList>
    </citation>
    <scope>NUCLEOTIDE SEQUENCE [LARGE SCALE GENOMIC DNA]</scope>
    <source>
        <strain evidence="1 2">JL14</strain>
    </source>
</reference>
<sequence>MAVFLLRQMFDGNWHACRNANAGPVSFLVSMDPAS</sequence>
<gene>
    <name evidence="1" type="ORF">P245_02955</name>
</gene>
<dbReference type="EMBL" id="AWTN01000002">
    <property type="protein sequence ID" value="KGH00393.1"/>
    <property type="molecule type" value="Genomic_DNA"/>
</dbReference>
<protein>
    <submittedName>
        <fullName evidence="1">Uncharacterized protein</fullName>
    </submittedName>
</protein>
<name>A0A0E3C856_9BURK</name>